<feature type="domain" description="Xylose isomerase-like TIM barrel" evidence="4">
    <location>
        <begin position="21"/>
        <end position="255"/>
    </location>
</feature>
<comment type="similarity">
    <text evidence="2">Belongs to the hyi family.</text>
</comment>
<dbReference type="GO" id="GO:0046487">
    <property type="term" value="P:glyoxylate metabolic process"/>
    <property type="evidence" value="ECO:0007669"/>
    <property type="project" value="TreeGrafter"/>
</dbReference>
<dbReference type="PANTHER" id="PTHR43489">
    <property type="entry name" value="ISOMERASE"/>
    <property type="match status" value="1"/>
</dbReference>
<evidence type="ECO:0000256" key="3">
    <source>
        <dbReference type="PIRSR" id="PIRSR006241-50"/>
    </source>
</evidence>
<dbReference type="PANTHER" id="PTHR43489:SF6">
    <property type="entry name" value="HYDROXYPYRUVATE ISOMERASE-RELATED"/>
    <property type="match status" value="1"/>
</dbReference>
<dbReference type="Gene3D" id="3.20.20.150">
    <property type="entry name" value="Divalent-metal-dependent TIM barrel enzymes"/>
    <property type="match status" value="1"/>
</dbReference>
<dbReference type="PIRSF" id="PIRSF006241">
    <property type="entry name" value="HyI"/>
    <property type="match status" value="1"/>
</dbReference>
<dbReference type="KEGG" id="rub:GBA63_15620"/>
<dbReference type="InterPro" id="IPR013022">
    <property type="entry name" value="Xyl_isomerase-like_TIM-brl"/>
</dbReference>
<dbReference type="RefSeq" id="WP_166177587.1">
    <property type="nucleotide sequence ID" value="NZ_CP045119.1"/>
</dbReference>
<dbReference type="Pfam" id="PF01261">
    <property type="entry name" value="AP_endonuc_2"/>
    <property type="match status" value="1"/>
</dbReference>
<keyword evidence="1 2" id="KW-0413">Isomerase</keyword>
<sequence>MRFSANLSILFKEVPLLDRFGLASEAGFSAVEFWWPGYEADLGDVERAVKDAGLAVALFNFDAGDMPGGDRGLVSDPDRTDRFRENVPVALELARSLGCERINVLAGHEKADPGREEQLALARENVAFAAGEADVAGVTVMVEAVNTFENGPYLLHTTEQAVRFVEGVGRPNVKIQHDFYHMQRMEGNLVANLRRYLDYVGHVQVADSPGRGEPGTGEIHYPYVLAELESLGYDGYVGLEYNPTTETTGESLGWIPRDLRGAGGAAADLKL</sequence>
<dbReference type="InterPro" id="IPR036237">
    <property type="entry name" value="Xyl_isomerase-like_sf"/>
</dbReference>
<feature type="active site" description="Proton donor/acceptor" evidence="3">
    <location>
        <position position="143"/>
    </location>
</feature>
<dbReference type="EMBL" id="CP045119">
    <property type="protein sequence ID" value="QIN83911.1"/>
    <property type="molecule type" value="Genomic_DNA"/>
</dbReference>
<dbReference type="Proteomes" id="UP000501452">
    <property type="component" value="Chromosome"/>
</dbReference>
<name>A0A6G8QBW5_9ACTN</name>
<reference evidence="5 6" key="1">
    <citation type="submission" date="2019-10" db="EMBL/GenBank/DDBJ databases">
        <title>Rubrobacter sp nov SCSIO 52090 isolated from a deep-sea sediment in the South China Sea.</title>
        <authorList>
            <person name="Chen R.W."/>
        </authorList>
    </citation>
    <scope>NUCLEOTIDE SEQUENCE [LARGE SCALE GENOMIC DNA]</scope>
    <source>
        <strain evidence="5 6">SCSIO 52909</strain>
    </source>
</reference>
<evidence type="ECO:0000313" key="5">
    <source>
        <dbReference type="EMBL" id="QIN83911.1"/>
    </source>
</evidence>
<feature type="active site" description="Proton donor/acceptor" evidence="3">
    <location>
        <position position="240"/>
    </location>
</feature>
<keyword evidence="6" id="KW-1185">Reference proteome</keyword>
<protein>
    <submittedName>
        <fullName evidence="5">TIM barrel protein</fullName>
    </submittedName>
</protein>
<accession>A0A6G8QBW5</accession>
<dbReference type="SUPFAM" id="SSF51658">
    <property type="entry name" value="Xylose isomerase-like"/>
    <property type="match status" value="1"/>
</dbReference>
<dbReference type="InterPro" id="IPR050417">
    <property type="entry name" value="Sugar_Epim/Isomerase"/>
</dbReference>
<dbReference type="InterPro" id="IPR026040">
    <property type="entry name" value="HyI-like"/>
</dbReference>
<evidence type="ECO:0000259" key="4">
    <source>
        <dbReference type="Pfam" id="PF01261"/>
    </source>
</evidence>
<evidence type="ECO:0000256" key="1">
    <source>
        <dbReference type="ARBA" id="ARBA00023235"/>
    </source>
</evidence>
<evidence type="ECO:0000256" key="2">
    <source>
        <dbReference type="PIRNR" id="PIRNR006241"/>
    </source>
</evidence>
<dbReference type="GO" id="GO:0008903">
    <property type="term" value="F:hydroxypyruvate isomerase activity"/>
    <property type="evidence" value="ECO:0007669"/>
    <property type="project" value="TreeGrafter"/>
</dbReference>
<gene>
    <name evidence="5" type="ORF">GBA63_15620</name>
</gene>
<organism evidence="5 6">
    <name type="scientific">Rubrobacter tropicus</name>
    <dbReference type="NCBI Taxonomy" id="2653851"/>
    <lineage>
        <taxon>Bacteria</taxon>
        <taxon>Bacillati</taxon>
        <taxon>Actinomycetota</taxon>
        <taxon>Rubrobacteria</taxon>
        <taxon>Rubrobacterales</taxon>
        <taxon>Rubrobacteraceae</taxon>
        <taxon>Rubrobacter</taxon>
    </lineage>
</organism>
<proteinExistence type="inferred from homology"/>
<dbReference type="AlphaFoldDB" id="A0A6G8QBW5"/>
<evidence type="ECO:0000313" key="6">
    <source>
        <dbReference type="Proteomes" id="UP000501452"/>
    </source>
</evidence>